<gene>
    <name evidence="4" type="ORF">A4V15_01250</name>
</gene>
<reference evidence="4 5" key="1">
    <citation type="submission" date="2016-04" db="EMBL/GenBank/DDBJ databases">
        <title>Draft Genome Sequences of Staphylococcus capitis Strain H36, S. capitis Strain H65, S. cohnii Strain H62, S. hominis Strain H69, Mycobacterium iranicum Strain H39, Plantibacter sp. Strain H53, Pseudomonas oryzihabitans Strain H72, and Microbacterium sp. Strain H83, isolated from residential settings.</title>
        <authorList>
            <person name="Lymperopoulou D."/>
            <person name="Adams R.I."/>
            <person name="Lindow S."/>
            <person name="Coil D.A."/>
            <person name="Jospin G."/>
            <person name="Eisen J.A."/>
        </authorList>
    </citation>
    <scope>NUCLEOTIDE SEQUENCE [LARGE SCALE GENOMIC DNA]</scope>
    <source>
        <strain evidence="4 5">H72</strain>
    </source>
</reference>
<dbReference type="AlphaFoldDB" id="A0A178LME8"/>
<evidence type="ECO:0000256" key="2">
    <source>
        <dbReference type="ARBA" id="ARBA00023315"/>
    </source>
</evidence>
<dbReference type="InterPro" id="IPR050832">
    <property type="entry name" value="Bact_Acetyltransf"/>
</dbReference>
<protein>
    <submittedName>
        <fullName evidence="4">Acetyltransferase</fullName>
    </submittedName>
</protein>
<dbReference type="InterPro" id="IPR000182">
    <property type="entry name" value="GNAT_dom"/>
</dbReference>
<sequence>MSQAPSISLERITAADDETLGFLQASYRELFGSRIEATTLPPDLQGFADHYGAGRGCLLIARGAAGEPLGSIAYRPYDRRFPQLAYPGERAVEVVRLYVAPQQRRQGLARRLFGALLAQARQEAVDRLYLHTHPFLPGAEAFWLDQGFQVVARETTLPWQTIHLDRRLDSPQASAGPRQSR</sequence>
<proteinExistence type="predicted"/>
<dbReference type="RefSeq" id="WP_064306725.1">
    <property type="nucleotide sequence ID" value="NZ_LWCR01000001.1"/>
</dbReference>
<keyword evidence="1 4" id="KW-0808">Transferase</keyword>
<dbReference type="OrthoDB" id="6703393at2"/>
<dbReference type="CDD" id="cd04301">
    <property type="entry name" value="NAT_SF"/>
    <property type="match status" value="1"/>
</dbReference>
<dbReference type="Proteomes" id="UP000078356">
    <property type="component" value="Unassembled WGS sequence"/>
</dbReference>
<accession>A0A178LME8</accession>
<dbReference type="PANTHER" id="PTHR43877">
    <property type="entry name" value="AMINOALKYLPHOSPHONATE N-ACETYLTRANSFERASE-RELATED-RELATED"/>
    <property type="match status" value="1"/>
</dbReference>
<dbReference type="PANTHER" id="PTHR43877:SF2">
    <property type="entry name" value="AMINOALKYLPHOSPHONATE N-ACETYLTRANSFERASE-RELATED"/>
    <property type="match status" value="1"/>
</dbReference>
<dbReference type="Gene3D" id="3.40.630.30">
    <property type="match status" value="1"/>
</dbReference>
<dbReference type="PROSITE" id="PS51186">
    <property type="entry name" value="GNAT"/>
    <property type="match status" value="1"/>
</dbReference>
<dbReference type="SUPFAM" id="SSF55729">
    <property type="entry name" value="Acyl-CoA N-acyltransferases (Nat)"/>
    <property type="match status" value="1"/>
</dbReference>
<evidence type="ECO:0000256" key="1">
    <source>
        <dbReference type="ARBA" id="ARBA00022679"/>
    </source>
</evidence>
<dbReference type="Pfam" id="PF00583">
    <property type="entry name" value="Acetyltransf_1"/>
    <property type="match status" value="1"/>
</dbReference>
<evidence type="ECO:0000313" key="4">
    <source>
        <dbReference type="EMBL" id="OAN32360.1"/>
    </source>
</evidence>
<dbReference type="InterPro" id="IPR016181">
    <property type="entry name" value="Acyl_CoA_acyltransferase"/>
</dbReference>
<organism evidence="4 5">
    <name type="scientific">Pseudomonas oryzihabitans</name>
    <dbReference type="NCBI Taxonomy" id="47885"/>
    <lineage>
        <taxon>Bacteria</taxon>
        <taxon>Pseudomonadati</taxon>
        <taxon>Pseudomonadota</taxon>
        <taxon>Gammaproteobacteria</taxon>
        <taxon>Pseudomonadales</taxon>
        <taxon>Pseudomonadaceae</taxon>
        <taxon>Pseudomonas</taxon>
    </lineage>
</organism>
<comment type="caution">
    <text evidence="4">The sequence shown here is derived from an EMBL/GenBank/DDBJ whole genome shotgun (WGS) entry which is preliminary data.</text>
</comment>
<evidence type="ECO:0000313" key="5">
    <source>
        <dbReference type="Proteomes" id="UP000078356"/>
    </source>
</evidence>
<dbReference type="GO" id="GO:0016747">
    <property type="term" value="F:acyltransferase activity, transferring groups other than amino-acyl groups"/>
    <property type="evidence" value="ECO:0007669"/>
    <property type="project" value="InterPro"/>
</dbReference>
<feature type="domain" description="N-acetyltransferase" evidence="3">
    <location>
        <begin position="10"/>
        <end position="169"/>
    </location>
</feature>
<name>A0A178LME8_9PSED</name>
<dbReference type="EMBL" id="LWCR01000001">
    <property type="protein sequence ID" value="OAN32360.1"/>
    <property type="molecule type" value="Genomic_DNA"/>
</dbReference>
<keyword evidence="2" id="KW-0012">Acyltransferase</keyword>
<evidence type="ECO:0000259" key="3">
    <source>
        <dbReference type="PROSITE" id="PS51186"/>
    </source>
</evidence>